<accession>A0A5E4Z757</accession>
<name>A0A5E4Z757_9BURK</name>
<dbReference type="OrthoDB" id="8191331at2"/>
<sequence length="309" mass="34545">MSKKTKQMAPPNVDLSDSFPLETVGHETHVGSALGVIESGKIRARRIVSDSKLTKERIRAVWVSPNVWKRSVYGNVRFTLDFKRLIADGYCYLVEQPQFRIPTYRFLITKRKFSNFTRYRSTKVAVPWWLDQTTGCYRYNSSTAIQFVIDRNVRVDDLVGMDFVPHASTDCIKSGDRKCEGGDWLSQQGGARFFAAAVARAVELSTVRHMLMEGGKFTANIQGALEYLGTHITRLSPCKGIVGSDDSTAIPLGRALLSEFGRGRDEDCRTLAGLFKSKHDLRKTIDAVLADQIGVSDLSDVAFGFDEED</sequence>
<dbReference type="EMBL" id="CABPSB010000033">
    <property type="protein sequence ID" value="VVE56083.1"/>
    <property type="molecule type" value="Genomic_DNA"/>
</dbReference>
<dbReference type="AlphaFoldDB" id="A0A5E4Z757"/>
<organism evidence="1 2">
    <name type="scientific">Pandoraea anhela</name>
    <dbReference type="NCBI Taxonomy" id="2508295"/>
    <lineage>
        <taxon>Bacteria</taxon>
        <taxon>Pseudomonadati</taxon>
        <taxon>Pseudomonadota</taxon>
        <taxon>Betaproteobacteria</taxon>
        <taxon>Burkholderiales</taxon>
        <taxon>Burkholderiaceae</taxon>
        <taxon>Pandoraea</taxon>
    </lineage>
</organism>
<protein>
    <submittedName>
        <fullName evidence="1">Uncharacterized protein</fullName>
    </submittedName>
</protein>
<proteinExistence type="predicted"/>
<dbReference type="Proteomes" id="UP000406256">
    <property type="component" value="Unassembled WGS sequence"/>
</dbReference>
<gene>
    <name evidence="1" type="ORF">PAN31108_05063</name>
</gene>
<keyword evidence="2" id="KW-1185">Reference proteome</keyword>
<evidence type="ECO:0000313" key="2">
    <source>
        <dbReference type="Proteomes" id="UP000406256"/>
    </source>
</evidence>
<dbReference type="RefSeq" id="WP_150671506.1">
    <property type="nucleotide sequence ID" value="NZ_CABPSB010000033.1"/>
</dbReference>
<reference evidence="1 2" key="1">
    <citation type="submission" date="2019-08" db="EMBL/GenBank/DDBJ databases">
        <authorList>
            <person name="Peeters C."/>
        </authorList>
    </citation>
    <scope>NUCLEOTIDE SEQUENCE [LARGE SCALE GENOMIC DNA]</scope>
    <source>
        <strain evidence="1 2">LMG 31108</strain>
    </source>
</reference>
<evidence type="ECO:0000313" key="1">
    <source>
        <dbReference type="EMBL" id="VVE56083.1"/>
    </source>
</evidence>